<dbReference type="InterPro" id="IPR048444">
    <property type="entry name" value="DNMK"/>
</dbReference>
<dbReference type="SUPFAM" id="SSF52540">
    <property type="entry name" value="P-loop containing nucleoside triphosphate hydrolases"/>
    <property type="match status" value="1"/>
</dbReference>
<keyword evidence="2" id="KW-1185">Reference proteome</keyword>
<dbReference type="EMBL" id="OQ709203">
    <property type="protein sequence ID" value="WGH20315.1"/>
    <property type="molecule type" value="Genomic_DNA"/>
</dbReference>
<dbReference type="GO" id="GO:0016301">
    <property type="term" value="F:kinase activity"/>
    <property type="evidence" value="ECO:0007669"/>
    <property type="project" value="UniProtKB-KW"/>
</dbReference>
<name>A0AAF0GFS5_9CAUD</name>
<evidence type="ECO:0000313" key="1">
    <source>
        <dbReference type="EMBL" id="WGH20315.1"/>
    </source>
</evidence>
<dbReference type="Proteomes" id="UP001241023">
    <property type="component" value="Segment"/>
</dbReference>
<evidence type="ECO:0000313" key="2">
    <source>
        <dbReference type="Proteomes" id="UP001241023"/>
    </source>
</evidence>
<proteinExistence type="predicted"/>
<accession>A0AAF0GFS5</accession>
<dbReference type="InterPro" id="IPR027417">
    <property type="entry name" value="P-loop_NTPase"/>
</dbReference>
<keyword evidence="1" id="KW-0418">Kinase</keyword>
<dbReference type="Pfam" id="PF21448">
    <property type="entry name" value="DNMK"/>
    <property type="match status" value="1"/>
</dbReference>
<sequence length="188" mass="20207">MAQKIVGLIGKKRSGKDTFAHGMTGYTRIAFADPLRRAALALDPIVGRPALPGQLAPQRDVRLSDVIDAIGWERAKDCVPEVRRILQRLGTESIRAIDPDFWIRAGEAAILADGGPVVVTDCRYPNEADKIRAMGGVLIRVVRPGFDSAGDAHPSESALDRYAEDVQVLNNGTVDDLLNAAARVAATL</sequence>
<organism evidence="1 2">
    <name type="scientific">Arthrobacter phage MaGuCo</name>
    <dbReference type="NCBI Taxonomy" id="3038363"/>
    <lineage>
        <taxon>Viruses</taxon>
        <taxon>Duplodnaviria</taxon>
        <taxon>Heunggongvirae</taxon>
        <taxon>Uroviricota</taxon>
        <taxon>Caudoviricetes</taxon>
        <taxon>Casidaviridae</taxon>
        <taxon>Liebevirus</taxon>
        <taxon>Liebevirus maguco</taxon>
    </lineage>
</organism>
<keyword evidence="1" id="KW-0808">Transferase</keyword>
<gene>
    <name evidence="1" type="primary">23</name>
    <name evidence="1" type="ORF">SEA_MAGUCO_23</name>
</gene>
<protein>
    <submittedName>
        <fullName evidence="1">Deoxynucleoside monophosphate kinase</fullName>
    </submittedName>
</protein>
<reference evidence="1 2" key="1">
    <citation type="submission" date="2023-03" db="EMBL/GenBank/DDBJ databases">
        <authorList>
            <person name="Jones P.T."/>
            <person name="Zarakotas T.R."/>
            <person name="Pitt R.A."/>
            <person name="Hinrichsen E.D."/>
            <person name="Woods I.A."/>
            <person name="Gubitose M.G."/>
            <person name="Lord C.E."/>
            <person name="Wilkes B.M."/>
            <person name="Diggins A.E."/>
            <person name="Parsons M.T."/>
            <person name="Kearns B.S."/>
            <person name="Garlena R.A."/>
            <person name="Russell D.A."/>
            <person name="Jacobs-Sera D."/>
            <person name="Hatfull G.F."/>
        </authorList>
    </citation>
    <scope>NUCLEOTIDE SEQUENCE [LARGE SCALE GENOMIC DNA]</scope>
</reference>
<dbReference type="Gene3D" id="3.40.50.300">
    <property type="entry name" value="P-loop containing nucleotide triphosphate hydrolases"/>
    <property type="match status" value="1"/>
</dbReference>